<protein>
    <submittedName>
        <fullName evidence="2">Uncharacterized protein</fullName>
    </submittedName>
</protein>
<reference evidence="2" key="1">
    <citation type="submission" date="2023-03" db="EMBL/GenBank/DDBJ databases">
        <title>Massive genome expansion in bonnet fungi (Mycena s.s.) driven by repeated elements and novel gene families across ecological guilds.</title>
        <authorList>
            <consortium name="Lawrence Berkeley National Laboratory"/>
            <person name="Harder C.B."/>
            <person name="Miyauchi S."/>
            <person name="Viragh M."/>
            <person name="Kuo A."/>
            <person name="Thoen E."/>
            <person name="Andreopoulos B."/>
            <person name="Lu D."/>
            <person name="Skrede I."/>
            <person name="Drula E."/>
            <person name="Henrissat B."/>
            <person name="Morin E."/>
            <person name="Kohler A."/>
            <person name="Barry K."/>
            <person name="LaButti K."/>
            <person name="Morin E."/>
            <person name="Salamov A."/>
            <person name="Lipzen A."/>
            <person name="Mereny Z."/>
            <person name="Hegedus B."/>
            <person name="Baldrian P."/>
            <person name="Stursova M."/>
            <person name="Weitz H."/>
            <person name="Taylor A."/>
            <person name="Grigoriev I.V."/>
            <person name="Nagy L.G."/>
            <person name="Martin F."/>
            <person name="Kauserud H."/>
        </authorList>
    </citation>
    <scope>NUCLEOTIDE SEQUENCE</scope>
    <source>
        <strain evidence="2">9284</strain>
    </source>
</reference>
<evidence type="ECO:0000313" key="2">
    <source>
        <dbReference type="EMBL" id="KAJ7650287.1"/>
    </source>
</evidence>
<keyword evidence="3" id="KW-1185">Reference proteome</keyword>
<organism evidence="2 3">
    <name type="scientific">Roridomyces roridus</name>
    <dbReference type="NCBI Taxonomy" id="1738132"/>
    <lineage>
        <taxon>Eukaryota</taxon>
        <taxon>Fungi</taxon>
        <taxon>Dikarya</taxon>
        <taxon>Basidiomycota</taxon>
        <taxon>Agaricomycotina</taxon>
        <taxon>Agaricomycetes</taxon>
        <taxon>Agaricomycetidae</taxon>
        <taxon>Agaricales</taxon>
        <taxon>Marasmiineae</taxon>
        <taxon>Mycenaceae</taxon>
        <taxon>Roridomyces</taxon>
    </lineage>
</organism>
<evidence type="ECO:0000256" key="1">
    <source>
        <dbReference type="SAM" id="MobiDB-lite"/>
    </source>
</evidence>
<evidence type="ECO:0000313" key="3">
    <source>
        <dbReference type="Proteomes" id="UP001221142"/>
    </source>
</evidence>
<dbReference type="AlphaFoldDB" id="A0AAD7CLI9"/>
<name>A0AAD7CLI9_9AGAR</name>
<gene>
    <name evidence="2" type="ORF">FB45DRAFT_887489</name>
</gene>
<accession>A0AAD7CLI9</accession>
<sequence>MNNISSPSPSPSSAVFDDKAAGDQIGLFLNAKPQELEPFLASIRQDNESLIRWSWTGMDPLPEVVHWATGCPDPRIFNPSNPGKSIRDFITSHFTPLIIVDLLLHISGPDPARLAVRAVSRGKSNTLNDLYRLSDWKQSLKEGNKAYGGLKLPRPANQSTVTSGPKQSYLNFWAELSKDRALPKVLGNIRSMKTVLAVYLHLLNITLTNEDIDRALACPDEPARKRKLITPLLVALANSPLCLLRNTTLSRFSSARLALLKCWRDLGNVHKLTAEDHLGQVEKIFWTKLFQLAWGVIDKEETMLREFFEEDFIKQTISGDLEKMGYKSIGLYYNEEPMAPAQDVEVIQPIEEEAVQPQSDDKMVPAQDVEVIQPTEEEPVQPQKRRRVVSLVESEADTETGSGGQLRSRTQTTTTVATTAVPSNRPSRKRRKVSVEDVDSSSPSGPWLLITDDWERLPTDAERLQHEWEDCPERRLEPTSLYALAPEDAQLPIEYWEFDSVPVLSGATGERYLPAQQRTFHYRPLQNGIDEIPILKKILACCPKLYDESRQMNVPLHAHPSAQLFHSSGRYKDADGKSLLPDIVPSDQQSMVYVTSEDEWKKLAGRQQQEILRHRCALILPIDYDGTTVSFEEGLSAFTDLDRRAWIQDLGVRKTYDEVRLRVGRPQDLLDCRRAKESANADKSQRLNLLSNPIECQSLPASSGWRNLATEEHVWQRLNQSTIVPQCPFPRGEVQWATFATEGAITFFRNNVLYTEVTMSTGDKIWILARRRTDLAADNFRGVMRSRHAFDDFDGCTDNTDVYVYEVVHLNSRTTLLMTASVLHMDIGMSDCIALGRHAAPSAQISQCVLAALHNTILTTTSVDHEPVQQFLIRIFIFWASRLTKGDIKEEFTRMHLPDISRKEGILDLMVLRSFVVLLLALRSSSYRADREDHNIPLSTDFARELSVAWRQAHAVATFIDGAYCLRPCGGQPTSQMPISFTEAANVVLVNMTVSMYRYACSQIDEDKDQDVKLARPWLQADHFFEQLSRSLAFFDNHPAADSQDLFADAEPLELESPLLDSFRTQAEDVAVNAPMLILWSADDIPFQLERRGAS</sequence>
<dbReference type="EMBL" id="JARKIF010000001">
    <property type="protein sequence ID" value="KAJ7650287.1"/>
    <property type="molecule type" value="Genomic_DNA"/>
</dbReference>
<comment type="caution">
    <text evidence="2">The sequence shown here is derived from an EMBL/GenBank/DDBJ whole genome shotgun (WGS) entry which is preliminary data.</text>
</comment>
<proteinExistence type="predicted"/>
<feature type="region of interest" description="Disordered" evidence="1">
    <location>
        <begin position="372"/>
        <end position="447"/>
    </location>
</feature>
<dbReference type="Proteomes" id="UP001221142">
    <property type="component" value="Unassembled WGS sequence"/>
</dbReference>
<feature type="compositionally biased region" description="Low complexity" evidence="1">
    <location>
        <begin position="410"/>
        <end position="421"/>
    </location>
</feature>